<feature type="non-terminal residue" evidence="1">
    <location>
        <position position="1"/>
    </location>
</feature>
<keyword evidence="2" id="KW-1185">Reference proteome</keyword>
<dbReference type="EMBL" id="CAJVQC010112834">
    <property type="protein sequence ID" value="CAG8835800.1"/>
    <property type="molecule type" value="Genomic_DNA"/>
</dbReference>
<accession>A0ACA9SEA9</accession>
<evidence type="ECO:0000313" key="2">
    <source>
        <dbReference type="Proteomes" id="UP000789920"/>
    </source>
</evidence>
<organism evidence="1 2">
    <name type="scientific">Racocetra persica</name>
    <dbReference type="NCBI Taxonomy" id="160502"/>
    <lineage>
        <taxon>Eukaryota</taxon>
        <taxon>Fungi</taxon>
        <taxon>Fungi incertae sedis</taxon>
        <taxon>Mucoromycota</taxon>
        <taxon>Glomeromycotina</taxon>
        <taxon>Glomeromycetes</taxon>
        <taxon>Diversisporales</taxon>
        <taxon>Gigasporaceae</taxon>
        <taxon>Racocetra</taxon>
    </lineage>
</organism>
<gene>
    <name evidence="1" type="ORF">RPERSI_LOCUS29685</name>
</gene>
<comment type="caution">
    <text evidence="1">The sequence shown here is derived from an EMBL/GenBank/DDBJ whole genome shotgun (WGS) entry which is preliminary data.</text>
</comment>
<evidence type="ECO:0000313" key="1">
    <source>
        <dbReference type="EMBL" id="CAG8835800.1"/>
    </source>
</evidence>
<dbReference type="Proteomes" id="UP000789920">
    <property type="component" value="Unassembled WGS sequence"/>
</dbReference>
<name>A0ACA9SEA9_9GLOM</name>
<reference evidence="1" key="1">
    <citation type="submission" date="2021-06" db="EMBL/GenBank/DDBJ databases">
        <authorList>
            <person name="Kallberg Y."/>
            <person name="Tangrot J."/>
            <person name="Rosling A."/>
        </authorList>
    </citation>
    <scope>NUCLEOTIDE SEQUENCE</scope>
    <source>
        <strain evidence="1">MA461A</strain>
    </source>
</reference>
<protein>
    <submittedName>
        <fullName evidence="1">9474_t:CDS:1</fullName>
    </submittedName>
</protein>
<proteinExistence type="predicted"/>
<sequence>ESILSHVDDQSTAIIHSKEYGLWFYSFGLYDSNSLKKCCYRRNKNTYQLSIRNSENKMFLIEVKLLQGRTSGYSLLSFNQLQH</sequence>